<accession>A0A252F6P8</accession>
<sequence length="386" mass="42128">MIYLDNAATTLKKPPAVGSAARWAMGHAAGAGRSAHFPAMTGAEILYDTRALAAELFGMEDPRRVVFTFNATHALCLALHSMQECRHFAISPFEHNAVLRPVIDIVRQGNKRLTILKGELWNDELLLESAKKAIEDGADCFVLCHISNVFGYIQPLEQLDLLLAEAGIPLILDASQSAGVLPIDVSKLPSLAAVCMPGHKGLYGPPGTGMLLWLSDDMPYPLLPGGTGSRSEQTEMPDFLPDRLESGTQNIAGVAGLFEGMKFVQRLGEQEILRHERALCRIAAEELRQIPGIVSFVSPDMNRQTGVLSFYSRQLPVETVAQRLAEQNICVRAGLHCAPLAHKTAGTERTGTVRISPGWFQTEHQMRRFAARIAVISGKESTQNLE</sequence>
<dbReference type="Proteomes" id="UP000194903">
    <property type="component" value="Unassembled WGS sequence"/>
</dbReference>
<dbReference type="Pfam" id="PF00266">
    <property type="entry name" value="Aminotran_5"/>
    <property type="match status" value="1"/>
</dbReference>
<feature type="domain" description="Aminotransferase class V" evidence="1">
    <location>
        <begin position="2"/>
        <end position="368"/>
    </location>
</feature>
<dbReference type="SUPFAM" id="SSF53383">
    <property type="entry name" value="PLP-dependent transferases"/>
    <property type="match status" value="1"/>
</dbReference>
<comment type="caution">
    <text evidence="2">The sequence shown here is derived from an EMBL/GenBank/DDBJ whole genome shotgun (WGS) entry which is preliminary data.</text>
</comment>
<reference evidence="2 3" key="1">
    <citation type="submission" date="2017-05" db="EMBL/GenBank/DDBJ databases">
        <title>Butyricicoccus porcorum sp. nov. a butyrate-producing bacterium from the swine intestinal tract.</title>
        <authorList>
            <person name="Trachsel J."/>
            <person name="Humphrey S."/>
            <person name="Allen H.K."/>
        </authorList>
    </citation>
    <scope>NUCLEOTIDE SEQUENCE [LARGE SCALE GENOMIC DNA]</scope>
    <source>
        <strain evidence="2">BB10</strain>
    </source>
</reference>
<dbReference type="PANTHER" id="PTHR43586:SF4">
    <property type="entry name" value="ISOPENICILLIN N EPIMERASE"/>
    <property type="match status" value="1"/>
</dbReference>
<dbReference type="InterPro" id="IPR015421">
    <property type="entry name" value="PyrdxlP-dep_Trfase_major"/>
</dbReference>
<name>A0A252F6P8_9FIRM</name>
<dbReference type="AlphaFoldDB" id="A0A252F6P8"/>
<dbReference type="Gene3D" id="3.40.640.10">
    <property type="entry name" value="Type I PLP-dependent aspartate aminotransferase-like (Major domain)"/>
    <property type="match status" value="1"/>
</dbReference>
<dbReference type="InterPro" id="IPR015424">
    <property type="entry name" value="PyrdxlP-dep_Trfase"/>
</dbReference>
<dbReference type="EMBL" id="NHOC01000002">
    <property type="protein sequence ID" value="OUM21392.1"/>
    <property type="molecule type" value="Genomic_DNA"/>
</dbReference>
<proteinExistence type="predicted"/>
<dbReference type="RefSeq" id="WP_087017285.1">
    <property type="nucleotide sequence ID" value="NZ_NHOC01000002.1"/>
</dbReference>
<gene>
    <name evidence="2" type="ORF">CBW42_02130</name>
</gene>
<dbReference type="PANTHER" id="PTHR43586">
    <property type="entry name" value="CYSTEINE DESULFURASE"/>
    <property type="match status" value="1"/>
</dbReference>
<dbReference type="OrthoDB" id="9804366at2"/>
<evidence type="ECO:0000313" key="3">
    <source>
        <dbReference type="Proteomes" id="UP000194903"/>
    </source>
</evidence>
<dbReference type="InterPro" id="IPR000192">
    <property type="entry name" value="Aminotrans_V_dom"/>
</dbReference>
<dbReference type="GO" id="GO:0003824">
    <property type="term" value="F:catalytic activity"/>
    <property type="evidence" value="ECO:0007669"/>
    <property type="project" value="UniProtKB-ARBA"/>
</dbReference>
<protein>
    <recommendedName>
        <fullName evidence="1">Aminotransferase class V domain-containing protein</fullName>
    </recommendedName>
</protein>
<dbReference type="InterPro" id="IPR015422">
    <property type="entry name" value="PyrdxlP-dep_Trfase_small"/>
</dbReference>
<evidence type="ECO:0000259" key="1">
    <source>
        <dbReference type="Pfam" id="PF00266"/>
    </source>
</evidence>
<dbReference type="Gene3D" id="3.90.1150.10">
    <property type="entry name" value="Aspartate Aminotransferase, domain 1"/>
    <property type="match status" value="1"/>
</dbReference>
<keyword evidence="3" id="KW-1185">Reference proteome</keyword>
<evidence type="ECO:0000313" key="2">
    <source>
        <dbReference type="EMBL" id="OUM21392.1"/>
    </source>
</evidence>
<organism evidence="2 3">
    <name type="scientific">Butyricicoccus porcorum</name>
    <dbReference type="NCBI Taxonomy" id="1945634"/>
    <lineage>
        <taxon>Bacteria</taxon>
        <taxon>Bacillati</taxon>
        <taxon>Bacillota</taxon>
        <taxon>Clostridia</taxon>
        <taxon>Eubacteriales</taxon>
        <taxon>Butyricicoccaceae</taxon>
        <taxon>Butyricicoccus</taxon>
    </lineage>
</organism>